<organism evidence="2 3">
    <name type="scientific">SAR86 cluster bacterium</name>
    <dbReference type="NCBI Taxonomy" id="2030880"/>
    <lineage>
        <taxon>Bacteria</taxon>
        <taxon>Pseudomonadati</taxon>
        <taxon>Pseudomonadota</taxon>
        <taxon>Gammaproteobacteria</taxon>
        <taxon>SAR86 cluster</taxon>
    </lineage>
</organism>
<evidence type="ECO:0000313" key="3">
    <source>
        <dbReference type="Proteomes" id="UP000218172"/>
    </source>
</evidence>
<dbReference type="AlphaFoldDB" id="A0A2A4MSY9"/>
<proteinExistence type="predicted"/>
<feature type="transmembrane region" description="Helical" evidence="1">
    <location>
        <begin position="54"/>
        <end position="74"/>
    </location>
</feature>
<gene>
    <name evidence="2" type="ORF">COC19_02085</name>
</gene>
<name>A0A2A4MSY9_9GAMM</name>
<reference evidence="3" key="1">
    <citation type="submission" date="2017-08" db="EMBL/GenBank/DDBJ databases">
        <title>A dynamic microbial community with high functional redundancy inhabits the cold, oxic subseafloor aquifer.</title>
        <authorList>
            <person name="Tully B.J."/>
            <person name="Wheat C.G."/>
            <person name="Glazer B.T."/>
            <person name="Huber J.A."/>
        </authorList>
    </citation>
    <scope>NUCLEOTIDE SEQUENCE [LARGE SCALE GENOMIC DNA]</scope>
</reference>
<feature type="transmembrane region" description="Helical" evidence="1">
    <location>
        <begin position="29"/>
        <end position="48"/>
    </location>
</feature>
<keyword evidence="1" id="KW-1133">Transmembrane helix</keyword>
<keyword evidence="1" id="KW-0812">Transmembrane</keyword>
<evidence type="ECO:0000313" key="2">
    <source>
        <dbReference type="EMBL" id="PCH62968.1"/>
    </source>
</evidence>
<keyword evidence="1" id="KW-0472">Membrane</keyword>
<evidence type="ECO:0000256" key="1">
    <source>
        <dbReference type="SAM" id="Phobius"/>
    </source>
</evidence>
<comment type="caution">
    <text evidence="2">The sequence shown here is derived from an EMBL/GenBank/DDBJ whole genome shotgun (WGS) entry which is preliminary data.</text>
</comment>
<dbReference type="Proteomes" id="UP000218172">
    <property type="component" value="Unassembled WGS sequence"/>
</dbReference>
<dbReference type="EMBL" id="NVQR01000030">
    <property type="protein sequence ID" value="PCH62968.1"/>
    <property type="molecule type" value="Genomic_DNA"/>
</dbReference>
<protein>
    <submittedName>
        <fullName evidence="2">Uncharacterized protein</fullName>
    </submittedName>
</protein>
<sequence>MIDKEDHEDSTVDEKFRVPLKSIARAKHGLIVCFFTLPIYIVAVYVLLSRGLSVSVFMTVYMVLYTVFGLNMAIRRCPKCRQQFFVKSILLNLVTKKCVHCGLAYDVQNKSRKF</sequence>
<accession>A0A2A4MSY9</accession>